<sequence length="296" mass="29005">MSRSSLARVAAASGLTLGLALASATLAPAAHAAPAPAAPSAAPVVTPASVAAGPATTVTITGTGCTISGSTVPTTASAGVSFGEMGNGGQVQANTDGTWSINVKLPADLPAGSYPVMAKCLTYYGTDLFTYAAQSVTVTAPAAPVKTATVTKDAKGVVTVTAEPGQSLTPQGPVKVGQRLALRLTGYTPGETAKLVLHSTPRDMGTRTAGADGVLVTDFVAPAGTPAGEHTLKVTSADGTVRSYPVTISAEKLTAAELAATGADVTVPLVGGIALVLVGAGVTYVARRRPTGAAQA</sequence>
<dbReference type="Gene3D" id="2.60.40.10">
    <property type="entry name" value="Immunoglobulins"/>
    <property type="match status" value="1"/>
</dbReference>
<keyword evidence="1" id="KW-1133">Transmembrane helix</keyword>
<organism evidence="3 4">
    <name type="scientific">Blastococcus saxobsidens</name>
    <dbReference type="NCBI Taxonomy" id="138336"/>
    <lineage>
        <taxon>Bacteria</taxon>
        <taxon>Bacillati</taxon>
        <taxon>Actinomycetota</taxon>
        <taxon>Actinomycetes</taxon>
        <taxon>Geodermatophilales</taxon>
        <taxon>Geodermatophilaceae</taxon>
        <taxon>Blastococcus</taxon>
    </lineage>
</organism>
<comment type="caution">
    <text evidence="3">The sequence shown here is derived from an EMBL/GenBank/DDBJ whole genome shotgun (WGS) entry which is preliminary data.</text>
</comment>
<dbReference type="EMBL" id="JAAGWG010000023">
    <property type="protein sequence ID" value="NEK86932.1"/>
    <property type="molecule type" value="Genomic_DNA"/>
</dbReference>
<gene>
    <name evidence="3" type="ORF">GCU60_14395</name>
</gene>
<keyword evidence="1" id="KW-0812">Transmembrane</keyword>
<keyword evidence="2" id="KW-0732">Signal</keyword>
<dbReference type="AlphaFoldDB" id="A0A6L9W536"/>
<accession>A0A6L9W536</accession>
<evidence type="ECO:0000313" key="3">
    <source>
        <dbReference type="EMBL" id="NEK86932.1"/>
    </source>
</evidence>
<dbReference type="InterPro" id="IPR013783">
    <property type="entry name" value="Ig-like_fold"/>
</dbReference>
<feature type="transmembrane region" description="Helical" evidence="1">
    <location>
        <begin position="265"/>
        <end position="286"/>
    </location>
</feature>
<reference evidence="3 4" key="1">
    <citation type="submission" date="2019-12" db="EMBL/GenBank/DDBJ databases">
        <title>the WGS of Blastococcus saxobsidens 67B17.</title>
        <authorList>
            <person name="Jiang Z."/>
        </authorList>
    </citation>
    <scope>NUCLEOTIDE SEQUENCE [LARGE SCALE GENOMIC DNA]</scope>
    <source>
        <strain evidence="3 4">67B17</strain>
    </source>
</reference>
<evidence type="ECO:0000313" key="4">
    <source>
        <dbReference type="Proteomes" id="UP000479241"/>
    </source>
</evidence>
<protein>
    <submittedName>
        <fullName evidence="3">Uncharacterized protein</fullName>
    </submittedName>
</protein>
<dbReference type="Proteomes" id="UP000479241">
    <property type="component" value="Unassembled WGS sequence"/>
</dbReference>
<feature type="signal peptide" evidence="2">
    <location>
        <begin position="1"/>
        <end position="32"/>
    </location>
</feature>
<evidence type="ECO:0000256" key="2">
    <source>
        <dbReference type="SAM" id="SignalP"/>
    </source>
</evidence>
<keyword evidence="1" id="KW-0472">Membrane</keyword>
<name>A0A6L9W536_9ACTN</name>
<proteinExistence type="predicted"/>
<evidence type="ECO:0000256" key="1">
    <source>
        <dbReference type="SAM" id="Phobius"/>
    </source>
</evidence>
<feature type="chain" id="PRO_5027096866" evidence="2">
    <location>
        <begin position="33"/>
        <end position="296"/>
    </location>
</feature>
<dbReference type="RefSeq" id="WP_163206399.1">
    <property type="nucleotide sequence ID" value="NZ_JAAGWG010000023.1"/>
</dbReference>
<dbReference type="GO" id="GO:0005975">
    <property type="term" value="P:carbohydrate metabolic process"/>
    <property type="evidence" value="ECO:0007669"/>
    <property type="project" value="UniProtKB-ARBA"/>
</dbReference>